<dbReference type="SUPFAM" id="SSF56784">
    <property type="entry name" value="HAD-like"/>
    <property type="match status" value="1"/>
</dbReference>
<dbReference type="KEGG" id="csn:Cyast_0199"/>
<keyword evidence="1" id="KW-0378">Hydrolase</keyword>
<dbReference type="SFLD" id="SFLDS00003">
    <property type="entry name" value="Haloacid_Dehalogenase"/>
    <property type="match status" value="1"/>
</dbReference>
<dbReference type="NCBIfam" id="TIGR02252">
    <property type="entry name" value="DREG-2"/>
    <property type="match status" value="1"/>
</dbReference>
<dbReference type="PANTHER" id="PTHR46191:SF2">
    <property type="entry name" value="HALOACID DEHALOGENASE-LIKE HYDROLASE DOMAIN-CONTAINING PROTEIN 3"/>
    <property type="match status" value="1"/>
</dbReference>
<accession>K9YGX0</accession>
<dbReference type="eggNOG" id="COG1011">
    <property type="taxonomic scope" value="Bacteria"/>
</dbReference>
<dbReference type="Proteomes" id="UP000010483">
    <property type="component" value="Chromosome"/>
</dbReference>
<evidence type="ECO:0000313" key="2">
    <source>
        <dbReference type="Proteomes" id="UP000010483"/>
    </source>
</evidence>
<dbReference type="EMBL" id="CP003940">
    <property type="protein sequence ID" value="AFZ46181.1"/>
    <property type="molecule type" value="Genomic_DNA"/>
</dbReference>
<dbReference type="InterPro" id="IPR023214">
    <property type="entry name" value="HAD_sf"/>
</dbReference>
<proteinExistence type="predicted"/>
<dbReference type="PRINTS" id="PR00413">
    <property type="entry name" value="HADHALOGNASE"/>
</dbReference>
<dbReference type="GO" id="GO:0016787">
    <property type="term" value="F:hydrolase activity"/>
    <property type="evidence" value="ECO:0007669"/>
    <property type="project" value="UniProtKB-KW"/>
</dbReference>
<dbReference type="STRING" id="292563.Cyast_0199"/>
<dbReference type="NCBIfam" id="TIGR01549">
    <property type="entry name" value="HAD-SF-IA-v1"/>
    <property type="match status" value="1"/>
</dbReference>
<dbReference type="InterPro" id="IPR044924">
    <property type="entry name" value="HAD-SF_hydro_IA_REG-2-like_cap"/>
</dbReference>
<dbReference type="InterPro" id="IPR011949">
    <property type="entry name" value="HAD-SF_hydro_IA_REG-2-like"/>
</dbReference>
<dbReference type="PANTHER" id="PTHR46191">
    <property type="match status" value="1"/>
</dbReference>
<dbReference type="SFLD" id="SFLDG01129">
    <property type="entry name" value="C1.5:_HAD__Beta-PGM__Phosphata"/>
    <property type="match status" value="1"/>
</dbReference>
<evidence type="ECO:0000313" key="1">
    <source>
        <dbReference type="EMBL" id="AFZ46181.1"/>
    </source>
</evidence>
<reference evidence="2" key="1">
    <citation type="journal article" date="2013" name="Proc. Natl. Acad. Sci. U.S.A.">
        <title>Improving the coverage of the cyanobacterial phylum using diversity-driven genome sequencing.</title>
        <authorList>
            <person name="Shih P.M."/>
            <person name="Wu D."/>
            <person name="Latifi A."/>
            <person name="Axen S.D."/>
            <person name="Fewer D.P."/>
            <person name="Talla E."/>
            <person name="Calteau A."/>
            <person name="Cai F."/>
            <person name="Tandeau de Marsac N."/>
            <person name="Rippka R."/>
            <person name="Herdman M."/>
            <person name="Sivonen K."/>
            <person name="Coursin T."/>
            <person name="Laurent T."/>
            <person name="Goodwin L."/>
            <person name="Nolan M."/>
            <person name="Davenport K.W."/>
            <person name="Han C.S."/>
            <person name="Rubin E.M."/>
            <person name="Eisen J.A."/>
            <person name="Woyke T."/>
            <person name="Gugger M."/>
            <person name="Kerfeld C.A."/>
        </authorList>
    </citation>
    <scope>NUCLEOTIDE SEQUENCE [LARGE SCALE GENOMIC DNA]</scope>
    <source>
        <strain evidence="2">ATCC 29140 / PCC 7202</strain>
    </source>
</reference>
<organism evidence="1 2">
    <name type="scientific">Cyanobacterium stanieri (strain ATCC 29140 / PCC 7202)</name>
    <dbReference type="NCBI Taxonomy" id="292563"/>
    <lineage>
        <taxon>Bacteria</taxon>
        <taxon>Bacillati</taxon>
        <taxon>Cyanobacteriota</taxon>
        <taxon>Cyanophyceae</taxon>
        <taxon>Oscillatoriophycideae</taxon>
        <taxon>Chroococcales</taxon>
        <taxon>Geminocystaceae</taxon>
        <taxon>Cyanobacterium</taxon>
    </lineage>
</organism>
<dbReference type="AlphaFoldDB" id="K9YGX0"/>
<name>K9YGX0_CYASC</name>
<dbReference type="InterPro" id="IPR051828">
    <property type="entry name" value="HAD-like_hydrolase_domain"/>
</dbReference>
<dbReference type="Gene3D" id="1.10.150.720">
    <property type="entry name" value="Haloacid dehalogenase-like hydrolase"/>
    <property type="match status" value="1"/>
</dbReference>
<gene>
    <name evidence="1" type="ordered locus">Cyast_0199</name>
</gene>
<dbReference type="InterPro" id="IPR006439">
    <property type="entry name" value="HAD-SF_hydro_IA"/>
</dbReference>
<sequence>MKPQVIFLDAVGTLFGVKNNVGWAYTEISKKYGVSGDRTLVNEAFYQCFKDSSPLAFDTQEESRVKSLEFDWWKKIAQDTFTSLGLWEEFTSFDEFFVELYQYFSGSEPWFIYNEVIPTLERWQKEGIELGIISNFDTRIFSVLDSLNLTQYFSSITISSLSGVAKPHPDIFLKALQHHHCSPENAWYIGDSKKEDYWGAKTVGMQSFWLNRE</sequence>
<dbReference type="PATRIC" id="fig|292563.3.peg.210"/>
<dbReference type="Pfam" id="PF00702">
    <property type="entry name" value="Hydrolase"/>
    <property type="match status" value="1"/>
</dbReference>
<dbReference type="HOGENOM" id="CLU_045011_8_0_3"/>
<dbReference type="CDD" id="cd16415">
    <property type="entry name" value="HAD_dREG-2_like"/>
    <property type="match status" value="1"/>
</dbReference>
<dbReference type="InterPro" id="IPR036412">
    <property type="entry name" value="HAD-like_sf"/>
</dbReference>
<dbReference type="BioCyc" id="CSTA292563:G1353-200-MONOMER"/>
<dbReference type="Gene3D" id="3.40.50.1000">
    <property type="entry name" value="HAD superfamily/HAD-like"/>
    <property type="match status" value="1"/>
</dbReference>
<keyword evidence="2" id="KW-1185">Reference proteome</keyword>
<protein>
    <submittedName>
        <fullName evidence="1">REG-2-like, HAD superfamily (Subfamily IA) hydrolase</fullName>
    </submittedName>
</protein>